<evidence type="ECO:0000256" key="7">
    <source>
        <dbReference type="ARBA" id="ARBA00023136"/>
    </source>
</evidence>
<dbReference type="EMBL" id="JBHRXI010000002">
    <property type="protein sequence ID" value="MFC3612859.1"/>
    <property type="molecule type" value="Genomic_DNA"/>
</dbReference>
<feature type="transmembrane region" description="Helical" evidence="9">
    <location>
        <begin position="94"/>
        <end position="115"/>
    </location>
</feature>
<dbReference type="RefSeq" id="WP_386734048.1">
    <property type="nucleotide sequence ID" value="NZ_JBHRXI010000002.1"/>
</dbReference>
<proteinExistence type="inferred from homology"/>
<feature type="transmembrane region" description="Helical" evidence="9">
    <location>
        <begin position="135"/>
        <end position="155"/>
    </location>
</feature>
<evidence type="ECO:0000256" key="2">
    <source>
        <dbReference type="ARBA" id="ARBA00022448"/>
    </source>
</evidence>
<evidence type="ECO:0000256" key="4">
    <source>
        <dbReference type="ARBA" id="ARBA00022519"/>
    </source>
</evidence>
<reference evidence="12" key="1">
    <citation type="journal article" date="2019" name="Int. J. Syst. Evol. Microbiol.">
        <title>The Global Catalogue of Microorganisms (GCM) 10K type strain sequencing project: providing services to taxonomists for standard genome sequencing and annotation.</title>
        <authorList>
            <consortium name="The Broad Institute Genomics Platform"/>
            <consortium name="The Broad Institute Genome Sequencing Center for Infectious Disease"/>
            <person name="Wu L."/>
            <person name="Ma J."/>
        </authorList>
    </citation>
    <scope>NUCLEOTIDE SEQUENCE [LARGE SCALE GENOMIC DNA]</scope>
    <source>
        <strain evidence="12">KCTC 42911</strain>
    </source>
</reference>
<evidence type="ECO:0000313" key="11">
    <source>
        <dbReference type="EMBL" id="MFC3612859.1"/>
    </source>
</evidence>
<keyword evidence="6 9" id="KW-1133">Transmembrane helix</keyword>
<organism evidence="11 12">
    <name type="scientific">Lutimaribacter marinistellae</name>
    <dbReference type="NCBI Taxonomy" id="1820329"/>
    <lineage>
        <taxon>Bacteria</taxon>
        <taxon>Pseudomonadati</taxon>
        <taxon>Pseudomonadota</taxon>
        <taxon>Alphaproteobacteria</taxon>
        <taxon>Rhodobacterales</taxon>
        <taxon>Roseobacteraceae</taxon>
        <taxon>Lutimaribacter</taxon>
    </lineage>
</organism>
<keyword evidence="3" id="KW-1003">Cell membrane</keyword>
<keyword evidence="7 9" id="KW-0472">Membrane</keyword>
<feature type="domain" description="Tripartite ATP-independent periplasmic transporters DctQ component" evidence="10">
    <location>
        <begin position="29"/>
        <end position="156"/>
    </location>
</feature>
<dbReference type="PANTHER" id="PTHR35011">
    <property type="entry name" value="2,3-DIKETO-L-GULONATE TRAP TRANSPORTER SMALL PERMEASE PROTEIN YIAM"/>
    <property type="match status" value="1"/>
</dbReference>
<keyword evidence="4 9" id="KW-0997">Cell inner membrane</keyword>
<evidence type="ECO:0000259" key="10">
    <source>
        <dbReference type="Pfam" id="PF04290"/>
    </source>
</evidence>
<keyword evidence="2 9" id="KW-0813">Transport</keyword>
<comment type="subunit">
    <text evidence="9">The complex comprises the extracytoplasmic solute receptor protein and the two transmembrane proteins.</text>
</comment>
<evidence type="ECO:0000256" key="1">
    <source>
        <dbReference type="ARBA" id="ARBA00004429"/>
    </source>
</evidence>
<evidence type="ECO:0000256" key="5">
    <source>
        <dbReference type="ARBA" id="ARBA00022692"/>
    </source>
</evidence>
<evidence type="ECO:0000256" key="8">
    <source>
        <dbReference type="ARBA" id="ARBA00038436"/>
    </source>
</evidence>
<evidence type="ECO:0000256" key="9">
    <source>
        <dbReference type="RuleBase" id="RU369079"/>
    </source>
</evidence>
<name>A0ABV7TCW8_9RHOB</name>
<dbReference type="Proteomes" id="UP001595629">
    <property type="component" value="Unassembled WGS sequence"/>
</dbReference>
<feature type="transmembrane region" description="Helical" evidence="9">
    <location>
        <begin position="20"/>
        <end position="42"/>
    </location>
</feature>
<dbReference type="PANTHER" id="PTHR35011:SF2">
    <property type="entry name" value="2,3-DIKETO-L-GULONATE TRAP TRANSPORTER SMALL PERMEASE PROTEIN YIAM"/>
    <property type="match status" value="1"/>
</dbReference>
<evidence type="ECO:0000256" key="3">
    <source>
        <dbReference type="ARBA" id="ARBA00022475"/>
    </source>
</evidence>
<accession>A0ABV7TCW8</accession>
<feature type="transmembrane region" description="Helical" evidence="9">
    <location>
        <begin position="54"/>
        <end position="73"/>
    </location>
</feature>
<comment type="subcellular location">
    <subcellularLocation>
        <location evidence="1 9">Cell inner membrane</location>
        <topology evidence="1 9">Multi-pass membrane protein</topology>
    </subcellularLocation>
</comment>
<evidence type="ECO:0000313" key="12">
    <source>
        <dbReference type="Proteomes" id="UP001595629"/>
    </source>
</evidence>
<dbReference type="InterPro" id="IPR055348">
    <property type="entry name" value="DctQ"/>
</dbReference>
<sequence length="161" mass="17587">MPRHGWFGGAIRAVIRASFVLAQISLAALAAITFIEVVSRYFFSSPTIWASDAVRYLMACVIIFGLPDVTLNQQHVAIDLFTRKFSAEGLYNRGLSVLCAIVSAIASLIFLDVFIGHLNSGALTQGLWKIHRYWLSGALVFGFAMSTLTFVMVALSPARKG</sequence>
<dbReference type="InterPro" id="IPR007387">
    <property type="entry name" value="TRAP_DctQ"/>
</dbReference>
<comment type="function">
    <text evidence="9">Part of the tripartite ATP-independent periplasmic (TRAP) transport system.</text>
</comment>
<comment type="similarity">
    <text evidence="8 9">Belongs to the TRAP transporter small permease family.</text>
</comment>
<protein>
    <recommendedName>
        <fullName evidence="9">TRAP transporter small permease protein</fullName>
    </recommendedName>
</protein>
<keyword evidence="5 9" id="KW-0812">Transmembrane</keyword>
<keyword evidence="12" id="KW-1185">Reference proteome</keyword>
<gene>
    <name evidence="11" type="ORF">ACFORG_03715</name>
</gene>
<dbReference type="Pfam" id="PF04290">
    <property type="entry name" value="DctQ"/>
    <property type="match status" value="1"/>
</dbReference>
<evidence type="ECO:0000256" key="6">
    <source>
        <dbReference type="ARBA" id="ARBA00022989"/>
    </source>
</evidence>
<comment type="caution">
    <text evidence="11">The sequence shown here is derived from an EMBL/GenBank/DDBJ whole genome shotgun (WGS) entry which is preliminary data.</text>
</comment>